<dbReference type="InterPro" id="IPR001128">
    <property type="entry name" value="Cyt_P450"/>
</dbReference>
<evidence type="ECO:0000256" key="5">
    <source>
        <dbReference type="SAM" id="Phobius"/>
    </source>
</evidence>
<dbReference type="PANTHER" id="PTHR24300:SF1">
    <property type="entry name" value="CYTOCHROME P450 2D6-RELATED"/>
    <property type="match status" value="1"/>
</dbReference>
<keyword evidence="4" id="KW-0408">Iron</keyword>
<dbReference type="InterPro" id="IPR036396">
    <property type="entry name" value="Cyt_P450_sf"/>
</dbReference>
<reference evidence="6" key="1">
    <citation type="submission" date="2025-08" db="UniProtKB">
        <authorList>
            <consortium name="Ensembl"/>
        </authorList>
    </citation>
    <scope>IDENTIFICATION</scope>
</reference>
<evidence type="ECO:0000256" key="1">
    <source>
        <dbReference type="ARBA" id="ARBA00001971"/>
    </source>
</evidence>
<dbReference type="GO" id="GO:0005506">
    <property type="term" value="F:iron ion binding"/>
    <property type="evidence" value="ECO:0007669"/>
    <property type="project" value="InterPro"/>
</dbReference>
<reference evidence="6" key="2">
    <citation type="submission" date="2025-09" db="UniProtKB">
        <authorList>
            <consortium name="Ensembl"/>
        </authorList>
    </citation>
    <scope>IDENTIFICATION</scope>
</reference>
<dbReference type="Pfam" id="PF00067">
    <property type="entry name" value="p450"/>
    <property type="match status" value="1"/>
</dbReference>
<dbReference type="GO" id="GO:0019369">
    <property type="term" value="P:arachidonate metabolic process"/>
    <property type="evidence" value="ECO:0007669"/>
    <property type="project" value="TreeGrafter"/>
</dbReference>
<evidence type="ECO:0000313" key="6">
    <source>
        <dbReference type="Ensembl" id="ENSPSTP00000016650.1"/>
    </source>
</evidence>
<evidence type="ECO:0000256" key="2">
    <source>
        <dbReference type="ARBA" id="ARBA00010617"/>
    </source>
</evidence>
<comment type="similarity">
    <text evidence="2">Belongs to the cytochrome P450 family.</text>
</comment>
<accession>A0A8C9FKX6</accession>
<keyword evidence="5" id="KW-0812">Transmembrane</keyword>
<dbReference type="GO" id="GO:0005737">
    <property type="term" value="C:cytoplasm"/>
    <property type="evidence" value="ECO:0007669"/>
    <property type="project" value="TreeGrafter"/>
</dbReference>
<dbReference type="Gene3D" id="1.10.630.10">
    <property type="entry name" value="Cytochrome P450"/>
    <property type="match status" value="1"/>
</dbReference>
<feature type="transmembrane region" description="Helical" evidence="5">
    <location>
        <begin position="15"/>
        <end position="33"/>
    </location>
</feature>
<dbReference type="InterPro" id="IPR050182">
    <property type="entry name" value="Cytochrome_P450_fam2"/>
</dbReference>
<dbReference type="GO" id="GO:0016712">
    <property type="term" value="F:oxidoreductase activity, acting on paired donors, with incorporation or reduction of molecular oxygen, reduced flavin or flavoprotein as one donor, and incorporation of one atom of oxygen"/>
    <property type="evidence" value="ECO:0007669"/>
    <property type="project" value="TreeGrafter"/>
</dbReference>
<dbReference type="InterPro" id="IPR002401">
    <property type="entry name" value="Cyt_P450_E_grp-I"/>
</dbReference>
<comment type="cofactor">
    <cofactor evidence="1">
        <name>heme</name>
        <dbReference type="ChEBI" id="CHEBI:30413"/>
    </cofactor>
</comment>
<dbReference type="Proteomes" id="UP000694428">
    <property type="component" value="Unplaced"/>
</dbReference>
<dbReference type="GO" id="GO:0020037">
    <property type="term" value="F:heme binding"/>
    <property type="evidence" value="ECO:0007669"/>
    <property type="project" value="InterPro"/>
</dbReference>
<evidence type="ECO:0008006" key="8">
    <source>
        <dbReference type="Google" id="ProtNLM"/>
    </source>
</evidence>
<keyword evidence="7" id="KW-1185">Reference proteome</keyword>
<name>A0A8C9FKX6_PAVCR</name>
<dbReference type="GO" id="GO:0006805">
    <property type="term" value="P:xenobiotic metabolic process"/>
    <property type="evidence" value="ECO:0007669"/>
    <property type="project" value="TreeGrafter"/>
</dbReference>
<evidence type="ECO:0000256" key="4">
    <source>
        <dbReference type="ARBA" id="ARBA00023004"/>
    </source>
</evidence>
<dbReference type="PRINTS" id="PR00463">
    <property type="entry name" value="EP450I"/>
</dbReference>
<sequence length="157" mass="17959">PSMLLGIGLWVEKDITYHFIISIPIIFRAMIFLSGQFRKKFGNVFSLQNCWTNVVVLNGYKTVKEALVNKSEDFADRPYFPVYEHLGYGHKSEGVVLARYGHVWKELRKFTLTTLRNFGMGKKSLEERVIEEAGFLCSAINSEGGLSHATGWRKYSD</sequence>
<keyword evidence="5" id="KW-1133">Transmembrane helix</keyword>
<organism evidence="6 7">
    <name type="scientific">Pavo cristatus</name>
    <name type="common">Indian peafowl</name>
    <name type="synonym">Blue peafowl</name>
    <dbReference type="NCBI Taxonomy" id="9049"/>
    <lineage>
        <taxon>Eukaryota</taxon>
        <taxon>Metazoa</taxon>
        <taxon>Chordata</taxon>
        <taxon>Craniata</taxon>
        <taxon>Vertebrata</taxon>
        <taxon>Euteleostomi</taxon>
        <taxon>Archelosauria</taxon>
        <taxon>Archosauria</taxon>
        <taxon>Dinosauria</taxon>
        <taxon>Saurischia</taxon>
        <taxon>Theropoda</taxon>
        <taxon>Coelurosauria</taxon>
        <taxon>Aves</taxon>
        <taxon>Neognathae</taxon>
        <taxon>Galloanserae</taxon>
        <taxon>Galliformes</taxon>
        <taxon>Phasianidae</taxon>
        <taxon>Phasianinae</taxon>
        <taxon>Pavo</taxon>
    </lineage>
</organism>
<keyword evidence="3" id="KW-0479">Metal-binding</keyword>
<keyword evidence="5" id="KW-0472">Membrane</keyword>
<proteinExistence type="inferred from homology"/>
<dbReference type="PANTHER" id="PTHR24300">
    <property type="entry name" value="CYTOCHROME P450 508A4-RELATED"/>
    <property type="match status" value="1"/>
</dbReference>
<evidence type="ECO:0000256" key="3">
    <source>
        <dbReference type="ARBA" id="ARBA00022723"/>
    </source>
</evidence>
<protein>
    <recommendedName>
        <fullName evidence="8">Cytochrome P450</fullName>
    </recommendedName>
</protein>
<dbReference type="SUPFAM" id="SSF48264">
    <property type="entry name" value="Cytochrome P450"/>
    <property type="match status" value="1"/>
</dbReference>
<evidence type="ECO:0000313" key="7">
    <source>
        <dbReference type="Proteomes" id="UP000694428"/>
    </source>
</evidence>
<dbReference type="Ensembl" id="ENSPSTT00000017449.1">
    <property type="protein sequence ID" value="ENSPSTP00000016650.1"/>
    <property type="gene ID" value="ENSPSTG00000011846.1"/>
</dbReference>
<dbReference type="AlphaFoldDB" id="A0A8C9FKX6"/>